<dbReference type="SUPFAM" id="SSF52777">
    <property type="entry name" value="CoA-dependent acyltransferases"/>
    <property type="match status" value="6"/>
</dbReference>
<dbReference type="GO" id="GO:0043041">
    <property type="term" value="P:amino acid activation for nonribosomal peptide biosynthetic process"/>
    <property type="evidence" value="ECO:0007669"/>
    <property type="project" value="TreeGrafter"/>
</dbReference>
<dbReference type="PROSITE" id="PS00455">
    <property type="entry name" value="AMP_BINDING"/>
    <property type="match status" value="3"/>
</dbReference>
<feature type="domain" description="Carrier" evidence="6">
    <location>
        <begin position="2036"/>
        <end position="2112"/>
    </location>
</feature>
<dbReference type="Gene3D" id="3.30.300.30">
    <property type="match status" value="3"/>
</dbReference>
<dbReference type="InterPro" id="IPR000873">
    <property type="entry name" value="AMP-dep_synth/lig_dom"/>
</dbReference>
<keyword evidence="3" id="KW-0596">Phosphopantetheine</keyword>
<feature type="domain" description="Carrier" evidence="6">
    <location>
        <begin position="982"/>
        <end position="1058"/>
    </location>
</feature>
<dbReference type="Pfam" id="PF00501">
    <property type="entry name" value="AMP-binding"/>
    <property type="match status" value="3"/>
</dbReference>
<evidence type="ECO:0000256" key="1">
    <source>
        <dbReference type="ARBA" id="ARBA00001957"/>
    </source>
</evidence>
<dbReference type="CDD" id="cd19540">
    <property type="entry name" value="LCL_NRPS-like"/>
    <property type="match status" value="2"/>
</dbReference>
<dbReference type="InterPro" id="IPR042099">
    <property type="entry name" value="ANL_N_sf"/>
</dbReference>
<dbReference type="SUPFAM" id="SSF56801">
    <property type="entry name" value="Acetyl-CoA synthetase-like"/>
    <property type="match status" value="3"/>
</dbReference>
<dbReference type="InterPro" id="IPR045851">
    <property type="entry name" value="AMP-bd_C_sf"/>
</dbReference>
<protein>
    <submittedName>
        <fullName evidence="7">Amino acid adenylation domain-containing protein</fullName>
    </submittedName>
</protein>
<dbReference type="InterPro" id="IPR029058">
    <property type="entry name" value="AB_hydrolase_fold"/>
</dbReference>
<feature type="compositionally biased region" description="Basic and acidic residues" evidence="5">
    <location>
        <begin position="3179"/>
        <end position="3188"/>
    </location>
</feature>
<evidence type="ECO:0000256" key="2">
    <source>
        <dbReference type="ARBA" id="ARBA00006432"/>
    </source>
</evidence>
<evidence type="ECO:0000313" key="8">
    <source>
        <dbReference type="Proteomes" id="UP000516230"/>
    </source>
</evidence>
<dbReference type="GO" id="GO:0003824">
    <property type="term" value="F:catalytic activity"/>
    <property type="evidence" value="ECO:0007669"/>
    <property type="project" value="InterPro"/>
</dbReference>
<dbReference type="NCBIfam" id="NF003417">
    <property type="entry name" value="PRK04813.1"/>
    <property type="match status" value="3"/>
</dbReference>
<dbReference type="InterPro" id="IPR010071">
    <property type="entry name" value="AA_adenyl_dom"/>
</dbReference>
<dbReference type="FunFam" id="1.10.1200.10:FF:000005">
    <property type="entry name" value="Nonribosomal peptide synthetase 1"/>
    <property type="match status" value="1"/>
</dbReference>
<feature type="domain" description="Carrier" evidence="6">
    <location>
        <begin position="3090"/>
        <end position="3166"/>
    </location>
</feature>
<dbReference type="Gene3D" id="3.40.50.1820">
    <property type="entry name" value="alpha/beta hydrolase"/>
    <property type="match status" value="1"/>
</dbReference>
<accession>A0A7H0I250</accession>
<sequence length="3188" mass="338000">MPFDPPVVPAEAPVRLPLSVAQRDIWTAHALDPTGVKYNVAECREIEGPVDEALMAAAWRRLVDEADFLRTRGFEDDGERVWQLIDPDAGDRHLPFTDVSGADDPEAAAWELIGDLIRAPFDLARRPPVRCALIRLGEERHFYFYGFHHLVVDGVGVSMALSRLVELYERAVAGEPWGDSPFGALADLLAEDAAHRESEEAAQGRAAWREHLSGAPDAPTGLVRGTGRAAAAHGGLPFARRSVHIPAADADQLRTVARGARVSWSVLLTALFTVYLHRVTSRDELVIALPVTGRTTRLARSTPGMASNVVPLRLKVDPRATLGDLVRTVAAEVKHGLRHQLTRYEDLCRDAGAVDGARRLASPVLNIMGFHGDLTVCGHPTVNHNISNGPVDDLSVAVLDLGSGRGLRIDFDTPVDGIDPDAVAAHQDRFAAFLSTVLASDEPTARPVARLGVLTGEEHARLTGPWAGPANGPADSTLVELFEEQARRHPARTALVDGAAGTDGSPHGGEITYGQLNADANRLARVLRARGLGRGQMAGVLLERGIPFVTALLAVLKTGAGHVLLDPDFPDERLRSAAEDAGITHLVTRPGLAGRTTGPWTVHTAEAGATTPEHRADDGDLGVAIAPDDPACLMFTSGSTGRPKAILSSHRNLVATLVGQPYLPDGPDETWLQSSPVSWDAFSLELWAPLLHGGRAVLQPGQKPEPALVADLARRHRVTTVLLSATLFNFLVDEHPEAFDTVITAFTVGEAASPVHVHKLRRLKPGIRVLNGYGPAEVMIFATTHTVGDDDEARTAIPVGLPLADKPAYILDAHLNLCPPGATGELYVGGEGLAHGYLGRPDLTAARFVPSPFGSGGGRLYRTGDLARFDAQGRIVYEGRADDQIKIRGFRIEPGETEAALLTHPAVTQAVVTVHQQRLAAYVVLGADGTPDEIRRHVAERLPEHLVPGFLTVLDRLPVTPNGKIDKRALPEPVALRAEIRAPRNAVEETLLALFTAALDATGPVGIDDSFFALGGHSLLAARLTNRVAEVLGVRLTIRDVFARPTVAGLAEVVAGREGAGGVVLPPLVAGEGAVGGGVLPVASFAQRRLWLLSQLEGGSAAYNVPLVVRCAGGLDVGVLGAALGDVVGRHAPLRTVFEVVDGEPRQRILSPDEARVVVERRRIGAADLDATLAGLAGTPFDLGSDLPLRATLLDLADDRAQVLSLVLHHIATDGLSNAAFFADLERAYAARVAGAVVSVLEVPAVQYADYAAWQRRVLGSAGDEGSVLGGELGFWREALRGLPEEHGLGLDRPRPAVASHRGGEVQLDLGPGLFARVVEFARVEGCTPFMVVHAALVAALSRLGAGSDLAIGSPVAGRTDEALAELVGFFVNTLVLRTSSAGDPSFRELLGRVRSADLDAFAHQEAPFDAVLEAVNPSRTLARHPLFQICLTLETAGAPALALHGVPTARVETVSGGSAKFDLEFFLRSDDGTSLTATVIFAADLFDEATVRRMGEVLGRVLDQALDAPEVRLSRLETLSAGERELLTGAWAGTVAETGDLSLVERFEARVAEGPERTALVDGDRQVSYAELNASANRLARHLRSHGLGRGDLAGVLLERGADFATAVVAVVKTGAGYTLLDPDFPDERLRSAAQDAGITHLVTAPGLAARLDGPWTPVTASAAELTVLASHDLGLEVTGDDTACVMFTSGSTGRPKGILSSHRNLVSTVSGQTYGRFGPGEVFLQCSPVSWDAFSLEFWGALLHGGVSVLQPGQRPEPALIAELSRRHGVTMLQLSASLFNFLVDEHPEAFDTVTVAFTGGEAASPAHVHKLQRLRPAVEVVNGYGPAESMGFTTTHAIPRGDAPPALVPVGVPLVNKGAYILDSHLNLCPPGVTGELYLAGEGLAHGYLGRPDLTASRFVPDPYGTKGARLYRTGDLARFDAGGRIVYEGRADDQIKIRGFRVEPGETEAALLTHPAVTQAVVTVYEHRLAAYVVLDVEAELEEIRRHTADRLPDHLVPTYLTVLERMPLTPNGKVDKRALPEPAPFATGGRAPRTPLEETLLALFTGTLTTTEPLTVDDDFFHHGGHSLLAARLTNRVAEVLGVRLTIRDVFARPTVAGLAEVVAGRVGAGGVVLPPLVAGEGAVGGGVLPVASFAQRRLWLLSQLEGGSAAYNVPLVVRCAGGLDVGVLGAALGDVVGRHAPLRTVFEVVDGEPRQRILSPDEARVVVERRRVGAADLDATLAGLAGTPFDLGSDLPLRATLLDLADDRAQVLSLVLHHIATDGLSNAAFFADLERAYAARVAGAVVSVLEVPAVQYADYAAWQRRVLGSAGDEGSVLGGELGFWREALRGLPEEHGLGLDRPRPAVASHRGGQVQLDLGAGLFARVVEFARVEGCTPFMVVHAALVAALSRLGAGSDLAIGSPVAGRTDEALAELVGFFVNTLVLRTSSAGDPSFRELLGRVRSADLDAFAHQEAPFDAVLEAVNPSRTLARHPLFQICLGLEAGTVPALDLPGAGPCTVEGTTTGSAKFDLEFLLRSDDGHRLHGSVLYAADLFDEATVRRMGEVLGRVLDQALDAPEVRLSRLETLSAGERELLTGAWAGTVAETGDLSLVERFEARVAEGPERTALVDGDRQVSYAELNASANRLARHLRSHGLGRGDLAGVLLERGADFATAVVAVVKTGAGYTLLDPDFPDERLRSAAQDAGITHLVTAPGLAARLDGPWTPVTASAAELTVLASHDLGLEVTGDDTACVMFTSGSTGRPKGILSSHRNLVSTVSGQTYGRFGPGEVFLQCSPVSWDAFSLEFWGALLHGGVSVLQPGQRPEPALIAELSRRHGVTMLQLSASLFNFLVDEHPEAFKTVTVAFTGGEAASPTHVHKLQGLAPGIEVVNGYGPAESMGFTTTHRVAEEGEPGTAIPVGVPLVNKGAYILDSHLNLCPPGVTGELYLAGEGLAHGYLGRPDLTASRFVPDPYGTKGARLYRTGDLARFDAGGRIVYEGRADDQIKIRGFRVEPGETEAALLTHPAVTQAVVTVHRDRLAAYLVTEGDTPPDEIRRHVADRLPEHLVPTFVTVLERMPLTPNGKVDKRALPEPAPLTTGGRAPRTPLEETLLALFTGTLTTTEPLTVDDDFFQHGGHSLLGARLTNHIAGALDVRLTVRDIFRHPTPARLAAHIESLKAAPARKARPALRRRTETDRISS</sequence>
<dbReference type="Gene3D" id="3.40.50.12780">
    <property type="entry name" value="N-terminal domain of ligase-like"/>
    <property type="match status" value="3"/>
</dbReference>
<dbReference type="Gene3D" id="3.30.559.30">
    <property type="entry name" value="Nonribosomal peptide synthetase, condensation domain"/>
    <property type="match status" value="3"/>
</dbReference>
<dbReference type="Pfam" id="PF00668">
    <property type="entry name" value="Condensation"/>
    <property type="match status" value="3"/>
</dbReference>
<dbReference type="InterPro" id="IPR036736">
    <property type="entry name" value="ACP-like_sf"/>
</dbReference>
<dbReference type="InterPro" id="IPR023213">
    <property type="entry name" value="CAT-like_dom_sf"/>
</dbReference>
<gene>
    <name evidence="7" type="ORF">IAG43_30725</name>
</gene>
<dbReference type="InterPro" id="IPR001242">
    <property type="entry name" value="Condensation_dom"/>
</dbReference>
<dbReference type="Pfam" id="PF13193">
    <property type="entry name" value="AMP-binding_C"/>
    <property type="match status" value="3"/>
</dbReference>
<dbReference type="GO" id="GO:0008610">
    <property type="term" value="P:lipid biosynthetic process"/>
    <property type="evidence" value="ECO:0007669"/>
    <property type="project" value="UniProtKB-ARBA"/>
</dbReference>
<dbReference type="GO" id="GO:0044550">
    <property type="term" value="P:secondary metabolite biosynthetic process"/>
    <property type="evidence" value="ECO:0007669"/>
    <property type="project" value="TreeGrafter"/>
</dbReference>
<evidence type="ECO:0000313" key="7">
    <source>
        <dbReference type="EMBL" id="QNP66866.1"/>
    </source>
</evidence>
<dbReference type="NCBIfam" id="TIGR01733">
    <property type="entry name" value="AA-adenyl-dom"/>
    <property type="match status" value="3"/>
</dbReference>
<name>A0A7H0I250_9ACTN</name>
<dbReference type="InterPro" id="IPR009081">
    <property type="entry name" value="PP-bd_ACP"/>
</dbReference>
<proteinExistence type="inferred from homology"/>
<comment type="similarity">
    <text evidence="2">Belongs to the ATP-dependent AMP-binding enzyme family.</text>
</comment>
<dbReference type="SMART" id="SM00823">
    <property type="entry name" value="PKS_PP"/>
    <property type="match status" value="3"/>
</dbReference>
<dbReference type="GO" id="GO:0072330">
    <property type="term" value="P:monocarboxylic acid biosynthetic process"/>
    <property type="evidence" value="ECO:0007669"/>
    <property type="project" value="UniProtKB-ARBA"/>
</dbReference>
<dbReference type="SUPFAM" id="SSF47336">
    <property type="entry name" value="ACP-like"/>
    <property type="match status" value="3"/>
</dbReference>
<dbReference type="GO" id="GO:0017000">
    <property type="term" value="P:antibiotic biosynthetic process"/>
    <property type="evidence" value="ECO:0007669"/>
    <property type="project" value="UniProtKB-ARBA"/>
</dbReference>
<comment type="cofactor">
    <cofactor evidence="1">
        <name>pantetheine 4'-phosphate</name>
        <dbReference type="ChEBI" id="CHEBI:47942"/>
    </cofactor>
</comment>
<reference evidence="7 8" key="1">
    <citation type="submission" date="2020-08" db="EMBL/GenBank/DDBJ databases">
        <title>A novel species.</title>
        <authorList>
            <person name="Gao J."/>
        </authorList>
    </citation>
    <scope>NUCLEOTIDE SEQUENCE [LARGE SCALE GENOMIC DNA]</scope>
    <source>
        <strain evidence="7 8">CRPJ-33</strain>
    </source>
</reference>
<dbReference type="Pfam" id="PF00550">
    <property type="entry name" value="PP-binding"/>
    <property type="match status" value="3"/>
</dbReference>
<dbReference type="Gene3D" id="3.30.559.10">
    <property type="entry name" value="Chloramphenicol acetyltransferase-like domain"/>
    <property type="match status" value="3"/>
</dbReference>
<dbReference type="PANTHER" id="PTHR45527:SF1">
    <property type="entry name" value="FATTY ACID SYNTHASE"/>
    <property type="match status" value="1"/>
</dbReference>
<evidence type="ECO:0000256" key="4">
    <source>
        <dbReference type="ARBA" id="ARBA00022553"/>
    </source>
</evidence>
<dbReference type="InterPro" id="IPR006162">
    <property type="entry name" value="Ppantetheine_attach_site"/>
</dbReference>
<dbReference type="CDD" id="cd12117">
    <property type="entry name" value="A_NRPS_Srf_like"/>
    <property type="match status" value="3"/>
</dbReference>
<dbReference type="Gene3D" id="1.10.1200.10">
    <property type="entry name" value="ACP-like"/>
    <property type="match status" value="2"/>
</dbReference>
<organism evidence="7 8">
    <name type="scientific">Streptomyces genisteinicus</name>
    <dbReference type="NCBI Taxonomy" id="2768068"/>
    <lineage>
        <taxon>Bacteria</taxon>
        <taxon>Bacillati</taxon>
        <taxon>Actinomycetota</taxon>
        <taxon>Actinomycetes</taxon>
        <taxon>Kitasatosporales</taxon>
        <taxon>Streptomycetaceae</taxon>
        <taxon>Streptomyces</taxon>
    </lineage>
</organism>
<dbReference type="PROSITE" id="PS50075">
    <property type="entry name" value="CARRIER"/>
    <property type="match status" value="3"/>
</dbReference>
<dbReference type="KEGG" id="sgj:IAG43_30725"/>
<keyword evidence="8" id="KW-1185">Reference proteome</keyword>
<dbReference type="RefSeq" id="WP_187743922.1">
    <property type="nucleotide sequence ID" value="NZ_CP060825.1"/>
</dbReference>
<dbReference type="PANTHER" id="PTHR45527">
    <property type="entry name" value="NONRIBOSOMAL PEPTIDE SYNTHETASE"/>
    <property type="match status" value="1"/>
</dbReference>
<dbReference type="InterPro" id="IPR025110">
    <property type="entry name" value="AMP-bd_C"/>
</dbReference>
<dbReference type="GO" id="GO:0005737">
    <property type="term" value="C:cytoplasm"/>
    <property type="evidence" value="ECO:0007669"/>
    <property type="project" value="TreeGrafter"/>
</dbReference>
<dbReference type="GO" id="GO:0031177">
    <property type="term" value="F:phosphopantetheine binding"/>
    <property type="evidence" value="ECO:0007669"/>
    <property type="project" value="InterPro"/>
</dbReference>
<evidence type="ECO:0000256" key="3">
    <source>
        <dbReference type="ARBA" id="ARBA00022450"/>
    </source>
</evidence>
<dbReference type="PROSITE" id="PS00012">
    <property type="entry name" value="PHOSPHOPANTETHEINE"/>
    <property type="match status" value="1"/>
</dbReference>
<keyword evidence="4" id="KW-0597">Phosphoprotein</keyword>
<dbReference type="FunFam" id="1.10.1200.10:FF:000016">
    <property type="entry name" value="Non-ribosomal peptide synthase"/>
    <property type="match status" value="1"/>
</dbReference>
<dbReference type="InterPro" id="IPR020806">
    <property type="entry name" value="PKS_PP-bd"/>
</dbReference>
<evidence type="ECO:0000256" key="5">
    <source>
        <dbReference type="SAM" id="MobiDB-lite"/>
    </source>
</evidence>
<dbReference type="InterPro" id="IPR020845">
    <property type="entry name" value="AMP-binding_CS"/>
</dbReference>
<feature type="region of interest" description="Disordered" evidence="5">
    <location>
        <begin position="3169"/>
        <end position="3188"/>
    </location>
</feature>
<feature type="compositionally biased region" description="Basic residues" evidence="5">
    <location>
        <begin position="3169"/>
        <end position="3178"/>
    </location>
</feature>
<dbReference type="Proteomes" id="UP000516230">
    <property type="component" value="Chromosome"/>
</dbReference>
<dbReference type="EMBL" id="CP060825">
    <property type="protein sequence ID" value="QNP66866.1"/>
    <property type="molecule type" value="Genomic_DNA"/>
</dbReference>
<feature type="region of interest" description="Disordered" evidence="5">
    <location>
        <begin position="3071"/>
        <end position="3091"/>
    </location>
</feature>
<evidence type="ECO:0000259" key="6">
    <source>
        <dbReference type="PROSITE" id="PS50075"/>
    </source>
</evidence>